<dbReference type="AlphaFoldDB" id="A0A4U5TQ63"/>
<evidence type="ECO:0000313" key="4">
    <source>
        <dbReference type="Proteomes" id="UP000306552"/>
    </source>
</evidence>
<feature type="chain" id="PRO_5020500873" description="Phosphopeptide-binding protein" evidence="2">
    <location>
        <begin position="23"/>
        <end position="267"/>
    </location>
</feature>
<evidence type="ECO:0000256" key="1">
    <source>
        <dbReference type="SAM" id="MobiDB-lite"/>
    </source>
</evidence>
<dbReference type="PROSITE" id="PS51257">
    <property type="entry name" value="PROKAR_LIPOPROTEIN"/>
    <property type="match status" value="1"/>
</dbReference>
<dbReference type="RefSeq" id="WP_138932773.1">
    <property type="nucleotide sequence ID" value="NZ_SWMU01000005.1"/>
</dbReference>
<keyword evidence="2" id="KW-0732">Signal</keyword>
<evidence type="ECO:0008006" key="5">
    <source>
        <dbReference type="Google" id="ProtNLM"/>
    </source>
</evidence>
<sequence length="267" mass="29672">MKNLVISCLSLLLILMSCKKQADQNKETENKEVNTEERAEESKITLSKFEDSPKFEDAKISLNEPDVSEISEESGKAEVKFDFNVENYELGIQTDGAGENGLANSGNGQHIHFILDNAPYSAHYEPSFSKEIEEGHHVLLAFLSRSYHESVKNAFLVQPVTVGDPEGEAPDLTAPHMFYSRPKGTYSGKGTEKLLLDFFLVNTEISETGNKVKAKINGEEFTITEWVPYVIEGLDKGEVEIQLQLVDAEGNLIPGPFNDVTRTVTLK</sequence>
<dbReference type="EMBL" id="SWMU01000005">
    <property type="protein sequence ID" value="TKS55588.1"/>
    <property type="molecule type" value="Genomic_DNA"/>
</dbReference>
<feature type="region of interest" description="Disordered" evidence="1">
    <location>
        <begin position="23"/>
        <end position="44"/>
    </location>
</feature>
<keyword evidence="4" id="KW-1185">Reference proteome</keyword>
<comment type="caution">
    <text evidence="3">The sequence shown here is derived from an EMBL/GenBank/DDBJ whole genome shotgun (WGS) entry which is preliminary data.</text>
</comment>
<dbReference type="OrthoDB" id="647046at2"/>
<organism evidence="3 4">
    <name type="scientific">Mesohalobacter halotolerans</name>
    <dbReference type="NCBI Taxonomy" id="1883405"/>
    <lineage>
        <taxon>Bacteria</taxon>
        <taxon>Pseudomonadati</taxon>
        <taxon>Bacteroidota</taxon>
        <taxon>Flavobacteriia</taxon>
        <taxon>Flavobacteriales</taxon>
        <taxon>Flavobacteriaceae</taxon>
        <taxon>Mesohalobacter</taxon>
    </lineage>
</organism>
<gene>
    <name evidence="3" type="ORF">FCN74_11615</name>
</gene>
<protein>
    <recommendedName>
        <fullName evidence="5">Phosphopeptide-binding protein</fullName>
    </recommendedName>
</protein>
<accession>A0A4U5TQ63</accession>
<feature type="signal peptide" evidence="2">
    <location>
        <begin position="1"/>
        <end position="22"/>
    </location>
</feature>
<name>A0A4U5TQ63_9FLAO</name>
<dbReference type="Proteomes" id="UP000306552">
    <property type="component" value="Unassembled WGS sequence"/>
</dbReference>
<evidence type="ECO:0000313" key="3">
    <source>
        <dbReference type="EMBL" id="TKS55588.1"/>
    </source>
</evidence>
<evidence type="ECO:0000256" key="2">
    <source>
        <dbReference type="SAM" id="SignalP"/>
    </source>
</evidence>
<reference evidence="3 4" key="1">
    <citation type="submission" date="2019-04" db="EMBL/GenBank/DDBJ databases">
        <title>Psychroflexus halotolerans sp. nov., isolated from a marine solar saltern.</title>
        <authorList>
            <person name="Feng X."/>
        </authorList>
    </citation>
    <scope>NUCLEOTIDE SEQUENCE [LARGE SCALE GENOMIC DNA]</scope>
    <source>
        <strain evidence="3 4">WDS2C27</strain>
    </source>
</reference>
<proteinExistence type="predicted"/>